<evidence type="ECO:0000313" key="3">
    <source>
        <dbReference type="Proteomes" id="UP000254159"/>
    </source>
</evidence>
<reference evidence="2 3" key="1">
    <citation type="submission" date="2018-06" db="EMBL/GenBank/DDBJ databases">
        <authorList>
            <consortium name="Pathogen Informatics"/>
            <person name="Doyle S."/>
        </authorList>
    </citation>
    <scope>NUCLEOTIDE SEQUENCE [LARGE SCALE GENOMIC DNA]</scope>
    <source>
        <strain evidence="2 3">NCTC10865</strain>
    </source>
</reference>
<sequence length="160" mass="17640">MNMMRIFYIGLSGVGMMFSSMASGHDAGGLQSPACGVVCDPYICVNSDGISPELTRKYLGEKAAENLQSLQGYDPSEFTFANGVFCDVKEKLCRDDRYFGVDGKRSEKSIKSPQRCYLCVVSDALFTLCSIRHCLLFVINLLSDREEWGVNVYDGESPVG</sequence>
<protein>
    <submittedName>
        <fullName evidence="2">Fels-1 Propage domain-containing protein</fullName>
    </submittedName>
</protein>
<feature type="signal peptide" evidence="1">
    <location>
        <begin position="1"/>
        <end position="22"/>
    </location>
</feature>
<dbReference type="Proteomes" id="UP000254159">
    <property type="component" value="Unassembled WGS sequence"/>
</dbReference>
<evidence type="ECO:0000256" key="1">
    <source>
        <dbReference type="SAM" id="SignalP"/>
    </source>
</evidence>
<gene>
    <name evidence="2" type="ORF">NCTC10865_03607</name>
</gene>
<name>A0A376RLM4_ECOLX</name>
<organism evidence="2 3">
    <name type="scientific">Escherichia coli</name>
    <dbReference type="NCBI Taxonomy" id="562"/>
    <lineage>
        <taxon>Bacteria</taxon>
        <taxon>Pseudomonadati</taxon>
        <taxon>Pseudomonadota</taxon>
        <taxon>Gammaproteobacteria</taxon>
        <taxon>Enterobacterales</taxon>
        <taxon>Enterobacteriaceae</taxon>
        <taxon>Escherichia</taxon>
    </lineage>
</organism>
<dbReference type="Pfam" id="PF05666">
    <property type="entry name" value="YcgJ"/>
    <property type="match status" value="1"/>
</dbReference>
<keyword evidence="1" id="KW-0732">Signal</keyword>
<dbReference type="InterPro" id="IPR008617">
    <property type="entry name" value="Uncharacterised_YcgJ"/>
</dbReference>
<accession>A0A376RLM4</accession>
<evidence type="ECO:0000313" key="2">
    <source>
        <dbReference type="EMBL" id="STI18277.1"/>
    </source>
</evidence>
<proteinExistence type="predicted"/>
<dbReference type="AlphaFoldDB" id="A0A376RLM4"/>
<feature type="chain" id="PRO_5016622716" evidence="1">
    <location>
        <begin position="23"/>
        <end position="160"/>
    </location>
</feature>
<dbReference type="EMBL" id="UGCD01000002">
    <property type="protein sequence ID" value="STI18277.1"/>
    <property type="molecule type" value="Genomic_DNA"/>
</dbReference>